<evidence type="ECO:0000313" key="3">
    <source>
        <dbReference type="Proteomes" id="UP001205998"/>
    </source>
</evidence>
<protein>
    <submittedName>
        <fullName evidence="2">Autophagy-related protein 13 isoform X1</fullName>
    </submittedName>
</protein>
<reference evidence="2" key="1">
    <citation type="submission" date="2018-07" db="EMBL/GenBank/DDBJ databases">
        <title>Comparative genomics of catfishes provides insights into carnivory and benthic adaptation.</title>
        <authorList>
            <person name="Zhang Y."/>
            <person name="Wang D."/>
            <person name="Peng Z."/>
            <person name="Zheng S."/>
            <person name="Shao F."/>
            <person name="Tao W."/>
        </authorList>
    </citation>
    <scope>NUCLEOTIDE SEQUENCE</scope>
    <source>
        <strain evidence="2">Chongqing</strain>
    </source>
</reference>
<proteinExistence type="predicted"/>
<accession>A0AAD5FTC4</accession>
<evidence type="ECO:0000313" key="2">
    <source>
        <dbReference type="EMBL" id="KAI5627583.1"/>
    </source>
</evidence>
<gene>
    <name evidence="2" type="ORF">C0J50_12864</name>
</gene>
<dbReference type="Proteomes" id="UP001205998">
    <property type="component" value="Unassembled WGS sequence"/>
</dbReference>
<feature type="non-terminal residue" evidence="2">
    <location>
        <position position="1"/>
    </location>
</feature>
<name>A0AAD5FTC4_SILAS</name>
<feature type="region of interest" description="Disordered" evidence="1">
    <location>
        <begin position="1"/>
        <end position="72"/>
    </location>
</feature>
<sequence>MVWSIAVPGKEGGVPQVLVQPNHGTRADHGRVPSCPSADVPQTAPSDCSSTNTDAFSRSSEGKSVSPSDAPETTFTRKVGAFVNKPTTQVRASLYAHTYIPTPASPHTYTPTSPHTYTPAPLHAYIPTPASPHTYTPASPHTYTPAPLHLHPYTPTPPRLHPHTPTRLHPHTCTPTRLHPHTCIPIRPYLHPHTPTHLHPHTCIPTHLHTCTPTPAPPHARTPT</sequence>
<evidence type="ECO:0000256" key="1">
    <source>
        <dbReference type="SAM" id="MobiDB-lite"/>
    </source>
</evidence>
<dbReference type="EMBL" id="MU550145">
    <property type="protein sequence ID" value="KAI5627583.1"/>
    <property type="molecule type" value="Genomic_DNA"/>
</dbReference>
<feature type="compositionally biased region" description="Polar residues" evidence="1">
    <location>
        <begin position="43"/>
        <end position="72"/>
    </location>
</feature>
<comment type="caution">
    <text evidence="2">The sequence shown here is derived from an EMBL/GenBank/DDBJ whole genome shotgun (WGS) entry which is preliminary data.</text>
</comment>
<keyword evidence="3" id="KW-1185">Reference proteome</keyword>
<dbReference type="AlphaFoldDB" id="A0AAD5FTC4"/>
<organism evidence="2 3">
    <name type="scientific">Silurus asotus</name>
    <name type="common">Amur catfish</name>
    <name type="synonym">Parasilurus asotus</name>
    <dbReference type="NCBI Taxonomy" id="30991"/>
    <lineage>
        <taxon>Eukaryota</taxon>
        <taxon>Metazoa</taxon>
        <taxon>Chordata</taxon>
        <taxon>Craniata</taxon>
        <taxon>Vertebrata</taxon>
        <taxon>Euteleostomi</taxon>
        <taxon>Actinopterygii</taxon>
        <taxon>Neopterygii</taxon>
        <taxon>Teleostei</taxon>
        <taxon>Ostariophysi</taxon>
        <taxon>Siluriformes</taxon>
        <taxon>Siluridae</taxon>
        <taxon>Silurus</taxon>
    </lineage>
</organism>